<feature type="region of interest" description="Disordered" evidence="1">
    <location>
        <begin position="1"/>
        <end position="48"/>
    </location>
</feature>
<evidence type="ECO:0000313" key="2">
    <source>
        <dbReference type="EMBL" id="OXA47735.1"/>
    </source>
</evidence>
<accession>A0A226DQE7</accession>
<evidence type="ECO:0000313" key="3">
    <source>
        <dbReference type="Proteomes" id="UP000198287"/>
    </source>
</evidence>
<evidence type="ECO:0000256" key="1">
    <source>
        <dbReference type="SAM" id="MobiDB-lite"/>
    </source>
</evidence>
<dbReference type="AlphaFoldDB" id="A0A226DQE7"/>
<dbReference type="Proteomes" id="UP000198287">
    <property type="component" value="Unassembled WGS sequence"/>
</dbReference>
<dbReference type="EMBL" id="LNIX01000012">
    <property type="protein sequence ID" value="OXA47735.1"/>
    <property type="molecule type" value="Genomic_DNA"/>
</dbReference>
<gene>
    <name evidence="2" type="ORF">Fcan01_16897</name>
</gene>
<organism evidence="2 3">
    <name type="scientific">Folsomia candida</name>
    <name type="common">Springtail</name>
    <dbReference type="NCBI Taxonomy" id="158441"/>
    <lineage>
        <taxon>Eukaryota</taxon>
        <taxon>Metazoa</taxon>
        <taxon>Ecdysozoa</taxon>
        <taxon>Arthropoda</taxon>
        <taxon>Hexapoda</taxon>
        <taxon>Collembola</taxon>
        <taxon>Entomobryomorpha</taxon>
        <taxon>Isotomoidea</taxon>
        <taxon>Isotomidae</taxon>
        <taxon>Proisotominae</taxon>
        <taxon>Folsomia</taxon>
    </lineage>
</organism>
<comment type="caution">
    <text evidence="2">The sequence shown here is derived from an EMBL/GenBank/DDBJ whole genome shotgun (WGS) entry which is preliminary data.</text>
</comment>
<reference evidence="2 3" key="1">
    <citation type="submission" date="2015-12" db="EMBL/GenBank/DDBJ databases">
        <title>The genome of Folsomia candida.</title>
        <authorList>
            <person name="Faddeeva A."/>
            <person name="Derks M.F."/>
            <person name="Anvar Y."/>
            <person name="Smit S."/>
            <person name="Van Straalen N."/>
            <person name="Roelofs D."/>
        </authorList>
    </citation>
    <scope>NUCLEOTIDE SEQUENCE [LARGE SCALE GENOMIC DNA]</scope>
    <source>
        <strain evidence="2 3">VU population</strain>
        <tissue evidence="2">Whole body</tissue>
    </source>
</reference>
<proteinExistence type="predicted"/>
<keyword evidence="3" id="KW-1185">Reference proteome</keyword>
<protein>
    <submittedName>
        <fullName evidence="2">Uncharacterized protein</fullName>
    </submittedName>
</protein>
<feature type="compositionally biased region" description="Pro residues" evidence="1">
    <location>
        <begin position="31"/>
        <end position="43"/>
    </location>
</feature>
<sequence length="223" mass="25925">MEDIKIEPITPPQSPMTPRSPDHFDDEGDRPPTPIIPLEPQPGPSRELLAPRNLLRDKYQIFMHRGEQESQQQAGEEQPGVQLMGEEHFDELEDEDDVFVAQPQGPPEQPTHLVRNPKNPNFWTMGEVVRVKEFELKIARSNRSNEFMLVMRQNLVFQPSYPIITITPYEMLELRLMLRAAIRKINKDPTTVLNAQKKLKRVHNLKRTKRFWTSSLVQRSESG</sequence>
<name>A0A226DQE7_FOLCA</name>